<accession>A0ABX0TX10</accession>
<dbReference type="Proteomes" id="UP000727456">
    <property type="component" value="Unassembled WGS sequence"/>
</dbReference>
<sequence>MRALPLFALLLLAACGETGTQRPASIAPPPRAVSGVDRVMGHDAKALALLFGRPALDLHEGAAHKLQFRGVACVLDAYLYPPAGGGEPKVTWIDARTPAGADFDRASCVAALARR</sequence>
<comment type="caution">
    <text evidence="1">The sequence shown here is derived from an EMBL/GenBank/DDBJ whole genome shotgun (WGS) entry which is preliminary data.</text>
</comment>
<reference evidence="1 2" key="1">
    <citation type="submission" date="2020-03" db="EMBL/GenBank/DDBJ databases">
        <title>Genomic Encyclopedia of Type Strains, Phase III (KMG-III): the genomes of soil and plant-associated and newly described type strains.</title>
        <authorList>
            <person name="Whitman W."/>
        </authorList>
    </citation>
    <scope>NUCLEOTIDE SEQUENCE [LARGE SCALE GENOMIC DNA]</scope>
    <source>
        <strain evidence="1 2">CECT 8804</strain>
    </source>
</reference>
<dbReference type="PROSITE" id="PS51257">
    <property type="entry name" value="PROKAR_LIPOPROTEIN"/>
    <property type="match status" value="1"/>
</dbReference>
<organism evidence="1 2">
    <name type="scientific">Sphingomonas vulcanisoli</name>
    <dbReference type="NCBI Taxonomy" id="1658060"/>
    <lineage>
        <taxon>Bacteria</taxon>
        <taxon>Pseudomonadati</taxon>
        <taxon>Pseudomonadota</taxon>
        <taxon>Alphaproteobacteria</taxon>
        <taxon>Sphingomonadales</taxon>
        <taxon>Sphingomonadaceae</taxon>
        <taxon>Sphingomonas</taxon>
    </lineage>
</organism>
<evidence type="ECO:0000313" key="2">
    <source>
        <dbReference type="Proteomes" id="UP000727456"/>
    </source>
</evidence>
<proteinExistence type="predicted"/>
<gene>
    <name evidence="1" type="ORF">FHS31_001788</name>
</gene>
<dbReference type="EMBL" id="JAAOZC010000004">
    <property type="protein sequence ID" value="NIJ08171.1"/>
    <property type="molecule type" value="Genomic_DNA"/>
</dbReference>
<keyword evidence="2" id="KW-1185">Reference proteome</keyword>
<evidence type="ECO:0008006" key="3">
    <source>
        <dbReference type="Google" id="ProtNLM"/>
    </source>
</evidence>
<evidence type="ECO:0000313" key="1">
    <source>
        <dbReference type="EMBL" id="NIJ08171.1"/>
    </source>
</evidence>
<name>A0ABX0TX10_9SPHN</name>
<protein>
    <recommendedName>
        <fullName evidence="3">Lipoprotein</fullName>
    </recommendedName>
</protein>
<dbReference type="RefSeq" id="WP_167073030.1">
    <property type="nucleotide sequence ID" value="NZ_JAAOZC010000004.1"/>
</dbReference>